<gene>
    <name evidence="2" type="ordered locus">FRAAL2516</name>
</gene>
<feature type="region of interest" description="Disordered" evidence="1">
    <location>
        <begin position="69"/>
        <end position="91"/>
    </location>
</feature>
<dbReference type="AlphaFoldDB" id="Q0RMT4"/>
<evidence type="ECO:0000256" key="1">
    <source>
        <dbReference type="SAM" id="MobiDB-lite"/>
    </source>
</evidence>
<accession>Q0RMT4</accession>
<feature type="region of interest" description="Disordered" evidence="1">
    <location>
        <begin position="28"/>
        <end position="49"/>
    </location>
</feature>
<dbReference type="Proteomes" id="UP000000657">
    <property type="component" value="Chromosome"/>
</dbReference>
<organism evidence="2 3">
    <name type="scientific">Frankia alni (strain DSM 45986 / CECT 9034 / ACN14a)</name>
    <dbReference type="NCBI Taxonomy" id="326424"/>
    <lineage>
        <taxon>Bacteria</taxon>
        <taxon>Bacillati</taxon>
        <taxon>Actinomycetota</taxon>
        <taxon>Actinomycetes</taxon>
        <taxon>Frankiales</taxon>
        <taxon>Frankiaceae</taxon>
        <taxon>Frankia</taxon>
    </lineage>
</organism>
<feature type="compositionally biased region" description="Low complexity" evidence="1">
    <location>
        <begin position="76"/>
        <end position="91"/>
    </location>
</feature>
<keyword evidence="3" id="KW-1185">Reference proteome</keyword>
<reference evidence="2 3" key="1">
    <citation type="journal article" date="2007" name="Genome Res.">
        <title>Genome characteristics of facultatively symbiotic Frankia sp. strains reflect host range and host plant biogeography.</title>
        <authorList>
            <person name="Normand P."/>
            <person name="Lapierre P."/>
            <person name="Tisa L.S."/>
            <person name="Gogarten J.P."/>
            <person name="Alloisio N."/>
            <person name="Bagnarol E."/>
            <person name="Bassi C.A."/>
            <person name="Berry A.M."/>
            <person name="Bickhart D.M."/>
            <person name="Choisne N."/>
            <person name="Couloux A."/>
            <person name="Cournoyer B."/>
            <person name="Cruveiller S."/>
            <person name="Daubin V."/>
            <person name="Demange N."/>
            <person name="Francino M.P."/>
            <person name="Goltsman E."/>
            <person name="Huang Y."/>
            <person name="Kopp O.R."/>
            <person name="Labarre L."/>
            <person name="Lapidus A."/>
            <person name="Lavire C."/>
            <person name="Marechal J."/>
            <person name="Martinez M."/>
            <person name="Mastronunzio J.E."/>
            <person name="Mullin B.C."/>
            <person name="Niemann J."/>
            <person name="Pujic P."/>
            <person name="Rawnsley T."/>
            <person name="Rouy Z."/>
            <person name="Schenowitz C."/>
            <person name="Sellstedt A."/>
            <person name="Tavares F."/>
            <person name="Tomkins J.P."/>
            <person name="Vallenet D."/>
            <person name="Valverde C."/>
            <person name="Wall L.G."/>
            <person name="Wang Y."/>
            <person name="Medigue C."/>
            <person name="Benson D.R."/>
        </authorList>
    </citation>
    <scope>NUCLEOTIDE SEQUENCE [LARGE SCALE GENOMIC DNA]</scope>
    <source>
        <strain evidence="3">DSM 45986 / CECT 9034 / ACN14a</strain>
    </source>
</reference>
<dbReference type="KEGG" id="fal:FRAAL2516"/>
<dbReference type="STRING" id="326424.FRAAL2516"/>
<name>Q0RMT4_FRAAA</name>
<evidence type="ECO:0000313" key="3">
    <source>
        <dbReference type="Proteomes" id="UP000000657"/>
    </source>
</evidence>
<dbReference type="EMBL" id="CT573213">
    <property type="protein sequence ID" value="CAJ61163.1"/>
    <property type="molecule type" value="Genomic_DNA"/>
</dbReference>
<evidence type="ECO:0000313" key="2">
    <source>
        <dbReference type="EMBL" id="CAJ61163.1"/>
    </source>
</evidence>
<proteinExistence type="predicted"/>
<sequence length="91" mass="9929">MHRHRGSILLVGFHDRRGRVPNQTIGGYLSGPTQLRSRDPLTQPVPTTYGLATKRSEGALMTKRWRTRGRARNRARAAGGTAGRPAVRAGG</sequence>
<protein>
    <submittedName>
        <fullName evidence="2">Uncharacterized protein</fullName>
    </submittedName>
</protein>
<dbReference type="HOGENOM" id="CLU_2422623_0_0_11"/>